<dbReference type="Proteomes" id="UP000288805">
    <property type="component" value="Unassembled WGS sequence"/>
</dbReference>
<feature type="region of interest" description="Disordered" evidence="1">
    <location>
        <begin position="39"/>
        <end position="76"/>
    </location>
</feature>
<dbReference type="AlphaFoldDB" id="A0A438K538"/>
<gene>
    <name evidence="2" type="ORF">CK203_014531</name>
</gene>
<evidence type="ECO:0000313" key="2">
    <source>
        <dbReference type="EMBL" id="RVX16315.1"/>
    </source>
</evidence>
<feature type="compositionally biased region" description="Low complexity" evidence="1">
    <location>
        <begin position="46"/>
        <end position="60"/>
    </location>
</feature>
<feature type="compositionally biased region" description="Basic and acidic residues" evidence="1">
    <location>
        <begin position="7"/>
        <end position="19"/>
    </location>
</feature>
<evidence type="ECO:0000313" key="3">
    <source>
        <dbReference type="Proteomes" id="UP000288805"/>
    </source>
</evidence>
<accession>A0A438K538</accession>
<comment type="caution">
    <text evidence="2">The sequence shown here is derived from an EMBL/GenBank/DDBJ whole genome shotgun (WGS) entry which is preliminary data.</text>
</comment>
<evidence type="ECO:0000256" key="1">
    <source>
        <dbReference type="SAM" id="MobiDB-lite"/>
    </source>
</evidence>
<sequence length="248" mass="29138">MGNEGYFDWRENMERHQQESEQQVQTLLRETRRLQEENDVLRIQVSSSSPSRSRQPKSQRTNSKQNEEVSFPRNAKFPYDSQEVQLEEKFPLTCPTLLDESSDSTRILTKMRRDRKSQLSDTMRARLGPQTPDMEGIPRVETTQRRLDDMLSTPFNPYIINYEPPRGFMVSKLMTYDRTSDPFDHIMYYRQVMTLDIGNDALLCKVFPASQHDQALSWFHCLPKNSVSNFRNLSKAFVGHYLCSTQHK</sequence>
<dbReference type="PANTHER" id="PTHR33223">
    <property type="entry name" value="CCHC-TYPE DOMAIN-CONTAINING PROTEIN"/>
    <property type="match status" value="1"/>
</dbReference>
<reference evidence="2 3" key="1">
    <citation type="journal article" date="2018" name="PLoS Genet.">
        <title>Population sequencing reveals clonal diversity and ancestral inbreeding in the grapevine cultivar Chardonnay.</title>
        <authorList>
            <person name="Roach M.J."/>
            <person name="Johnson D.L."/>
            <person name="Bohlmann J."/>
            <person name="van Vuuren H.J."/>
            <person name="Jones S.J."/>
            <person name="Pretorius I.S."/>
            <person name="Schmidt S.A."/>
            <person name="Borneman A.R."/>
        </authorList>
    </citation>
    <scope>NUCLEOTIDE SEQUENCE [LARGE SCALE GENOMIC DNA]</scope>
    <source>
        <strain evidence="3">cv. Chardonnay</strain>
        <tissue evidence="2">Leaf</tissue>
    </source>
</reference>
<protein>
    <recommendedName>
        <fullName evidence="4">Retrotransposon gag domain-containing protein</fullName>
    </recommendedName>
</protein>
<proteinExistence type="predicted"/>
<dbReference type="PANTHER" id="PTHR33223:SF10">
    <property type="entry name" value="AMINOTRANSFERASE-LIKE PLANT MOBILE DOMAIN-CONTAINING PROTEIN"/>
    <property type="match status" value="1"/>
</dbReference>
<evidence type="ECO:0008006" key="4">
    <source>
        <dbReference type="Google" id="ProtNLM"/>
    </source>
</evidence>
<feature type="region of interest" description="Disordered" evidence="1">
    <location>
        <begin position="1"/>
        <end position="25"/>
    </location>
</feature>
<name>A0A438K538_VITVI</name>
<organism evidence="2 3">
    <name type="scientific">Vitis vinifera</name>
    <name type="common">Grape</name>
    <dbReference type="NCBI Taxonomy" id="29760"/>
    <lineage>
        <taxon>Eukaryota</taxon>
        <taxon>Viridiplantae</taxon>
        <taxon>Streptophyta</taxon>
        <taxon>Embryophyta</taxon>
        <taxon>Tracheophyta</taxon>
        <taxon>Spermatophyta</taxon>
        <taxon>Magnoliopsida</taxon>
        <taxon>eudicotyledons</taxon>
        <taxon>Gunneridae</taxon>
        <taxon>Pentapetalae</taxon>
        <taxon>rosids</taxon>
        <taxon>Vitales</taxon>
        <taxon>Vitaceae</taxon>
        <taxon>Viteae</taxon>
        <taxon>Vitis</taxon>
    </lineage>
</organism>
<dbReference type="EMBL" id="QGNW01000016">
    <property type="protein sequence ID" value="RVX16315.1"/>
    <property type="molecule type" value="Genomic_DNA"/>
</dbReference>